<reference evidence="2 3" key="1">
    <citation type="submission" date="2021-03" db="EMBL/GenBank/DDBJ databases">
        <title>Geobacter metallireducens gen. nov. sp. nov., a microorganism capable of coupling the complete oxidation of organic compounds to the reduction of iron and other metals.</title>
        <authorList>
            <person name="Li Y."/>
        </authorList>
    </citation>
    <scope>NUCLEOTIDE SEQUENCE [LARGE SCALE GENOMIC DNA]</scope>
    <source>
        <strain evidence="2 3">Jerry-YX</strain>
    </source>
</reference>
<evidence type="ECO:0000313" key="2">
    <source>
        <dbReference type="EMBL" id="QSV44994.1"/>
    </source>
</evidence>
<evidence type="ECO:0000256" key="1">
    <source>
        <dbReference type="SAM" id="MobiDB-lite"/>
    </source>
</evidence>
<organism evidence="2 3">
    <name type="scientific">Geobacter benzoatilyticus</name>
    <dbReference type="NCBI Taxonomy" id="2815309"/>
    <lineage>
        <taxon>Bacteria</taxon>
        <taxon>Pseudomonadati</taxon>
        <taxon>Thermodesulfobacteriota</taxon>
        <taxon>Desulfuromonadia</taxon>
        <taxon>Geobacterales</taxon>
        <taxon>Geobacteraceae</taxon>
        <taxon>Geobacter</taxon>
    </lineage>
</organism>
<gene>
    <name evidence="2" type="ORF">JZM60_12660</name>
</gene>
<accession>A0ABX7Q0R7</accession>
<dbReference type="EMBL" id="CP071382">
    <property type="protein sequence ID" value="QSV44994.1"/>
    <property type="molecule type" value="Genomic_DNA"/>
</dbReference>
<feature type="region of interest" description="Disordered" evidence="1">
    <location>
        <begin position="24"/>
        <end position="48"/>
    </location>
</feature>
<protein>
    <submittedName>
        <fullName evidence="2">Uncharacterized protein</fullName>
    </submittedName>
</protein>
<sequence>MNKKDIQAAKLKMVQDAIEQVRRMGEDLPQEQEAGEEAETGGRGRGER</sequence>
<proteinExistence type="predicted"/>
<dbReference type="Proteomes" id="UP000663651">
    <property type="component" value="Chromosome"/>
</dbReference>
<feature type="compositionally biased region" description="Acidic residues" evidence="1">
    <location>
        <begin position="28"/>
        <end position="39"/>
    </location>
</feature>
<evidence type="ECO:0000313" key="3">
    <source>
        <dbReference type="Proteomes" id="UP000663651"/>
    </source>
</evidence>
<keyword evidence="3" id="KW-1185">Reference proteome</keyword>
<dbReference type="RefSeq" id="WP_207162801.1">
    <property type="nucleotide sequence ID" value="NZ_CP071382.1"/>
</dbReference>
<name>A0ABX7Q0R7_9BACT</name>